<dbReference type="AlphaFoldDB" id="A0A8X6XHW2"/>
<dbReference type="Proteomes" id="UP000886998">
    <property type="component" value="Unassembled WGS sequence"/>
</dbReference>
<sequence length="101" mass="11277">MGITDDQTISKEEGDIIEGFSKREYGLKIIDILLAYYGKQKWGLRFIPKYKPKENEFFLDAVGESKGAGSFEISQGKCLDGRMIPKKGGSVASDLKRDKVP</sequence>
<evidence type="ECO:0000313" key="2">
    <source>
        <dbReference type="Proteomes" id="UP000886998"/>
    </source>
</evidence>
<organism evidence="1 2">
    <name type="scientific">Trichonephila inaurata madagascariensis</name>
    <dbReference type="NCBI Taxonomy" id="2747483"/>
    <lineage>
        <taxon>Eukaryota</taxon>
        <taxon>Metazoa</taxon>
        <taxon>Ecdysozoa</taxon>
        <taxon>Arthropoda</taxon>
        <taxon>Chelicerata</taxon>
        <taxon>Arachnida</taxon>
        <taxon>Araneae</taxon>
        <taxon>Araneomorphae</taxon>
        <taxon>Entelegynae</taxon>
        <taxon>Araneoidea</taxon>
        <taxon>Nephilidae</taxon>
        <taxon>Trichonephila</taxon>
        <taxon>Trichonephila inaurata</taxon>
    </lineage>
</organism>
<reference evidence="1" key="1">
    <citation type="submission" date="2020-08" db="EMBL/GenBank/DDBJ databases">
        <title>Multicomponent nature underlies the extraordinary mechanical properties of spider dragline silk.</title>
        <authorList>
            <person name="Kono N."/>
            <person name="Nakamura H."/>
            <person name="Mori M."/>
            <person name="Yoshida Y."/>
            <person name="Ohtoshi R."/>
            <person name="Malay A.D."/>
            <person name="Moran D.A.P."/>
            <person name="Tomita M."/>
            <person name="Numata K."/>
            <person name="Arakawa K."/>
        </authorList>
    </citation>
    <scope>NUCLEOTIDE SEQUENCE</scope>
</reference>
<keyword evidence="2" id="KW-1185">Reference proteome</keyword>
<protein>
    <submittedName>
        <fullName evidence="1">Uncharacterized protein</fullName>
    </submittedName>
</protein>
<name>A0A8X6XHW2_9ARAC</name>
<proteinExistence type="predicted"/>
<accession>A0A8X6XHW2</accession>
<dbReference type="EMBL" id="BMAV01008433">
    <property type="protein sequence ID" value="GFY52046.1"/>
    <property type="molecule type" value="Genomic_DNA"/>
</dbReference>
<evidence type="ECO:0000313" key="1">
    <source>
        <dbReference type="EMBL" id="GFY52046.1"/>
    </source>
</evidence>
<gene>
    <name evidence="1" type="ORF">TNIN_183571</name>
</gene>
<comment type="caution">
    <text evidence="1">The sequence shown here is derived from an EMBL/GenBank/DDBJ whole genome shotgun (WGS) entry which is preliminary data.</text>
</comment>